<dbReference type="GO" id="GO:0016491">
    <property type="term" value="F:oxidoreductase activity"/>
    <property type="evidence" value="ECO:0007669"/>
    <property type="project" value="UniProtKB-KW"/>
</dbReference>
<dbReference type="GO" id="GO:0005829">
    <property type="term" value="C:cytosol"/>
    <property type="evidence" value="ECO:0007669"/>
    <property type="project" value="TreeGrafter"/>
</dbReference>
<dbReference type="Proteomes" id="UP001138921">
    <property type="component" value="Unassembled WGS sequence"/>
</dbReference>
<dbReference type="PANTHER" id="PTHR43364">
    <property type="entry name" value="NADH-SPECIFIC METHYLGLYOXAL REDUCTASE-RELATED"/>
    <property type="match status" value="1"/>
</dbReference>
<dbReference type="InterPro" id="IPR023210">
    <property type="entry name" value="NADP_OxRdtase_dom"/>
</dbReference>
<proteinExistence type="predicted"/>
<comment type="caution">
    <text evidence="3">The sequence shown here is derived from an EMBL/GenBank/DDBJ whole genome shotgun (WGS) entry which is preliminary data.</text>
</comment>
<accession>A0A9X1AHJ9</accession>
<reference evidence="3" key="2">
    <citation type="submission" date="2021-03" db="EMBL/GenBank/DDBJ databases">
        <authorList>
            <person name="Artuso I."/>
            <person name="Turrini P."/>
            <person name="Pirolo M."/>
            <person name="Lugli G.A."/>
            <person name="Ventura M."/>
            <person name="Visca P."/>
        </authorList>
    </citation>
    <scope>NUCLEOTIDE SEQUENCE</scope>
    <source>
        <strain evidence="3">LMG 26462</strain>
    </source>
</reference>
<name>A0A9X1AHJ9_9HYPH</name>
<evidence type="ECO:0000256" key="1">
    <source>
        <dbReference type="ARBA" id="ARBA00023002"/>
    </source>
</evidence>
<gene>
    <name evidence="3" type="ORF">J1C56_29525</name>
</gene>
<keyword evidence="4" id="KW-1185">Reference proteome</keyword>
<feature type="domain" description="NADP-dependent oxidoreductase" evidence="2">
    <location>
        <begin position="20"/>
        <end position="321"/>
    </location>
</feature>
<dbReference type="InterPro" id="IPR050523">
    <property type="entry name" value="AKR_Detox_Biosynth"/>
</dbReference>
<keyword evidence="1" id="KW-0560">Oxidoreductase</keyword>
<dbReference type="RefSeq" id="WP_214393502.1">
    <property type="nucleotide sequence ID" value="NZ_JAFLWW010000013.1"/>
</dbReference>
<evidence type="ECO:0000313" key="4">
    <source>
        <dbReference type="Proteomes" id="UP001138921"/>
    </source>
</evidence>
<dbReference type="PANTHER" id="PTHR43364:SF4">
    <property type="entry name" value="NAD(P)-LINKED OXIDOREDUCTASE SUPERFAMILY PROTEIN"/>
    <property type="match status" value="1"/>
</dbReference>
<dbReference type="CDD" id="cd19149">
    <property type="entry name" value="AKR_AKR11B2"/>
    <property type="match status" value="1"/>
</dbReference>
<evidence type="ECO:0000259" key="2">
    <source>
        <dbReference type="Pfam" id="PF00248"/>
    </source>
</evidence>
<dbReference type="Gene3D" id="3.20.20.100">
    <property type="entry name" value="NADP-dependent oxidoreductase domain"/>
    <property type="match status" value="1"/>
</dbReference>
<protein>
    <submittedName>
        <fullName evidence="3">Aldo/keto reductase</fullName>
    </submittedName>
</protein>
<organism evidence="3 4">
    <name type="scientific">Aminobacter anthyllidis</name>
    <dbReference type="NCBI Taxonomy" id="1035067"/>
    <lineage>
        <taxon>Bacteria</taxon>
        <taxon>Pseudomonadati</taxon>
        <taxon>Pseudomonadota</taxon>
        <taxon>Alphaproteobacteria</taxon>
        <taxon>Hyphomicrobiales</taxon>
        <taxon>Phyllobacteriaceae</taxon>
        <taxon>Aminobacter</taxon>
    </lineage>
</organism>
<reference evidence="3" key="1">
    <citation type="journal article" date="2021" name="Microorganisms">
        <title>Phylogenomic Reconstruction and Metabolic Potential of the Genus Aminobacter.</title>
        <authorList>
            <person name="Artuso I."/>
            <person name="Turrini P."/>
            <person name="Pirolo M."/>
            <person name="Lugli G.A."/>
            <person name="Ventura M."/>
            <person name="Visca P."/>
        </authorList>
    </citation>
    <scope>NUCLEOTIDE SEQUENCE</scope>
    <source>
        <strain evidence="3">LMG 26462</strain>
    </source>
</reference>
<dbReference type="SUPFAM" id="SSF51430">
    <property type="entry name" value="NAD(P)-linked oxidoreductase"/>
    <property type="match status" value="1"/>
</dbReference>
<dbReference type="AlphaFoldDB" id="A0A9X1AHJ9"/>
<sequence>MSSRQIQRRIGRSDVSASAVGLGTWAIGGWMWGGTDEQASIRAIEASIEAGISLIDTAPAYGLGRSEEIVGKAIRGKRDKVVIATKCGLNWHSGKGNHFFDQDGKPVHRYLGADGIAHELEQSMRRLGTDYIDLYITHWQDPTTPITDTMATLEKLKAEGKIRAIGASNVSAEDLENYVAAGQIDAIQERYSMIDREIEQTLLPITQRNDVATLSYSSLALGLLTGMIDPSREFSGDDQRKGNPRFSAANRQKVANLKLAIAPIAEQHKASMAQIVIAWTLAQPGITFGLCGARNAEQAIDNARAGEITLGADELAIIDTAIATHLTSMDA</sequence>
<dbReference type="Pfam" id="PF00248">
    <property type="entry name" value="Aldo_ket_red"/>
    <property type="match status" value="1"/>
</dbReference>
<dbReference type="InterPro" id="IPR036812">
    <property type="entry name" value="NAD(P)_OxRdtase_dom_sf"/>
</dbReference>
<dbReference type="EMBL" id="JAFLWW010000013">
    <property type="protein sequence ID" value="MBT1159696.1"/>
    <property type="molecule type" value="Genomic_DNA"/>
</dbReference>
<evidence type="ECO:0000313" key="3">
    <source>
        <dbReference type="EMBL" id="MBT1159696.1"/>
    </source>
</evidence>